<evidence type="ECO:0000256" key="1">
    <source>
        <dbReference type="SAM" id="MobiDB-lite"/>
    </source>
</evidence>
<dbReference type="EMBL" id="JARIHO010000072">
    <property type="protein sequence ID" value="KAJ7312371.1"/>
    <property type="molecule type" value="Genomic_DNA"/>
</dbReference>
<comment type="caution">
    <text evidence="2">The sequence shown here is derived from an EMBL/GenBank/DDBJ whole genome shotgun (WGS) entry which is preliminary data.</text>
</comment>
<evidence type="ECO:0000313" key="3">
    <source>
        <dbReference type="Proteomes" id="UP001218218"/>
    </source>
</evidence>
<protein>
    <submittedName>
        <fullName evidence="2">Uncharacterized protein</fullName>
    </submittedName>
</protein>
<feature type="compositionally biased region" description="Basic and acidic residues" evidence="1">
    <location>
        <begin position="192"/>
        <end position="202"/>
    </location>
</feature>
<gene>
    <name evidence="2" type="ORF">DFH08DRAFT_943577</name>
</gene>
<organism evidence="2 3">
    <name type="scientific">Mycena albidolilacea</name>
    <dbReference type="NCBI Taxonomy" id="1033008"/>
    <lineage>
        <taxon>Eukaryota</taxon>
        <taxon>Fungi</taxon>
        <taxon>Dikarya</taxon>
        <taxon>Basidiomycota</taxon>
        <taxon>Agaricomycotina</taxon>
        <taxon>Agaricomycetes</taxon>
        <taxon>Agaricomycetidae</taxon>
        <taxon>Agaricales</taxon>
        <taxon>Marasmiineae</taxon>
        <taxon>Mycenaceae</taxon>
        <taxon>Mycena</taxon>
    </lineage>
</organism>
<evidence type="ECO:0000313" key="2">
    <source>
        <dbReference type="EMBL" id="KAJ7312371.1"/>
    </source>
</evidence>
<keyword evidence="3" id="KW-1185">Reference proteome</keyword>
<accession>A0AAD7ECI4</accession>
<feature type="compositionally biased region" description="Polar residues" evidence="1">
    <location>
        <begin position="219"/>
        <end position="245"/>
    </location>
</feature>
<dbReference type="AlphaFoldDB" id="A0AAD7ECI4"/>
<sequence length="245" mass="27277">MWLPTPCNGQFSLSIMLEGPHRTLEPTTHHCVALPMDTKIDLFLRDFSKNRTNLDGTSSALTKLVHRYMFLDDSPLKAHSIYSRAVERGEDCALKSEMAEKDVWSPKTRRVAYSVNAGFVAVARAGESPVGGENVFPVLNMPRSAPAARHGLLSCKWVAAGSEARRCRGDCFGGLNKWVRSVRARGAWVQERGGRPWHDRSLSHPNRPPPPPPLPNMPQTSGKQYRRNTPSSHFTQSSPSRRPKA</sequence>
<reference evidence="2" key="1">
    <citation type="submission" date="2023-03" db="EMBL/GenBank/DDBJ databases">
        <title>Massive genome expansion in bonnet fungi (Mycena s.s.) driven by repeated elements and novel gene families across ecological guilds.</title>
        <authorList>
            <consortium name="Lawrence Berkeley National Laboratory"/>
            <person name="Harder C.B."/>
            <person name="Miyauchi S."/>
            <person name="Viragh M."/>
            <person name="Kuo A."/>
            <person name="Thoen E."/>
            <person name="Andreopoulos B."/>
            <person name="Lu D."/>
            <person name="Skrede I."/>
            <person name="Drula E."/>
            <person name="Henrissat B."/>
            <person name="Morin E."/>
            <person name="Kohler A."/>
            <person name="Barry K."/>
            <person name="LaButti K."/>
            <person name="Morin E."/>
            <person name="Salamov A."/>
            <person name="Lipzen A."/>
            <person name="Mereny Z."/>
            <person name="Hegedus B."/>
            <person name="Baldrian P."/>
            <person name="Stursova M."/>
            <person name="Weitz H."/>
            <person name="Taylor A."/>
            <person name="Grigoriev I.V."/>
            <person name="Nagy L.G."/>
            <person name="Martin F."/>
            <person name="Kauserud H."/>
        </authorList>
    </citation>
    <scope>NUCLEOTIDE SEQUENCE</scope>
    <source>
        <strain evidence="2">CBHHK002</strain>
    </source>
</reference>
<proteinExistence type="predicted"/>
<name>A0AAD7ECI4_9AGAR</name>
<dbReference type="Proteomes" id="UP001218218">
    <property type="component" value="Unassembled WGS sequence"/>
</dbReference>
<feature type="region of interest" description="Disordered" evidence="1">
    <location>
        <begin position="191"/>
        <end position="245"/>
    </location>
</feature>
<feature type="compositionally biased region" description="Pro residues" evidence="1">
    <location>
        <begin position="206"/>
        <end position="216"/>
    </location>
</feature>